<evidence type="ECO:0000313" key="5">
    <source>
        <dbReference type="Proteomes" id="UP001157109"/>
    </source>
</evidence>
<protein>
    <recommendedName>
        <fullName evidence="3">HTH tetR-type domain-containing protein</fullName>
    </recommendedName>
</protein>
<evidence type="ECO:0000256" key="1">
    <source>
        <dbReference type="ARBA" id="ARBA00023125"/>
    </source>
</evidence>
<dbReference type="SUPFAM" id="SSF46689">
    <property type="entry name" value="Homeodomain-like"/>
    <property type="match status" value="1"/>
</dbReference>
<dbReference type="RefSeq" id="WP_241443104.1">
    <property type="nucleotide sequence ID" value="NZ_BSUJ01000001.1"/>
</dbReference>
<evidence type="ECO:0000259" key="3">
    <source>
        <dbReference type="PROSITE" id="PS50977"/>
    </source>
</evidence>
<name>A0ABQ6HKF8_9MICO</name>
<dbReference type="Gene3D" id="1.10.10.60">
    <property type="entry name" value="Homeodomain-like"/>
    <property type="match status" value="1"/>
</dbReference>
<organism evidence="4 5">
    <name type="scientific">Arsenicicoccus piscis</name>
    <dbReference type="NCBI Taxonomy" id="673954"/>
    <lineage>
        <taxon>Bacteria</taxon>
        <taxon>Bacillati</taxon>
        <taxon>Actinomycetota</taxon>
        <taxon>Actinomycetes</taxon>
        <taxon>Micrococcales</taxon>
        <taxon>Intrasporangiaceae</taxon>
        <taxon>Arsenicicoccus</taxon>
    </lineage>
</organism>
<accession>A0ABQ6HKF8</accession>
<dbReference type="PROSITE" id="PS50977">
    <property type="entry name" value="HTH_TETR_2"/>
    <property type="match status" value="1"/>
</dbReference>
<dbReference type="Proteomes" id="UP001157109">
    <property type="component" value="Unassembled WGS sequence"/>
</dbReference>
<keyword evidence="1 2" id="KW-0238">DNA-binding</keyword>
<evidence type="ECO:0000256" key="2">
    <source>
        <dbReference type="PROSITE-ProRule" id="PRU00335"/>
    </source>
</evidence>
<feature type="DNA-binding region" description="H-T-H motif" evidence="2">
    <location>
        <begin position="50"/>
        <end position="69"/>
    </location>
</feature>
<dbReference type="EMBL" id="BSUJ01000001">
    <property type="protein sequence ID" value="GMA18841.1"/>
    <property type="molecule type" value="Genomic_DNA"/>
</dbReference>
<sequence>MSSQADPLAVRQLWGLAETPGRGPRARFDVHEIARAAVAMADRSGTSDVTLAAVAGSLGLATTALYRYVDSKETLVELMIDAALGEAPAVGSVTGWVDALWACYQEHSWLAQVPLTRAPRCPNAIDWMSGLVAALASDGHVDPVATALTLDVLVRGYAVLDVVASTEEPPSPEIMAEIARRHPVLAEGPSRPGSVRSMLDVAVRAVLTSTPPADART</sequence>
<dbReference type="Gene3D" id="1.10.357.10">
    <property type="entry name" value="Tetracycline Repressor, domain 2"/>
    <property type="match status" value="1"/>
</dbReference>
<reference evidence="5" key="1">
    <citation type="journal article" date="2019" name="Int. J. Syst. Evol. Microbiol.">
        <title>The Global Catalogue of Microorganisms (GCM) 10K type strain sequencing project: providing services to taxonomists for standard genome sequencing and annotation.</title>
        <authorList>
            <consortium name="The Broad Institute Genomics Platform"/>
            <consortium name="The Broad Institute Genome Sequencing Center for Infectious Disease"/>
            <person name="Wu L."/>
            <person name="Ma J."/>
        </authorList>
    </citation>
    <scope>NUCLEOTIDE SEQUENCE [LARGE SCALE GENOMIC DNA]</scope>
    <source>
        <strain evidence="5">NBRC 105830</strain>
    </source>
</reference>
<gene>
    <name evidence="4" type="ORF">GCM10025862_08620</name>
</gene>
<comment type="caution">
    <text evidence="4">The sequence shown here is derived from an EMBL/GenBank/DDBJ whole genome shotgun (WGS) entry which is preliminary data.</text>
</comment>
<dbReference type="Pfam" id="PF00440">
    <property type="entry name" value="TetR_N"/>
    <property type="match status" value="1"/>
</dbReference>
<dbReference type="InterPro" id="IPR009057">
    <property type="entry name" value="Homeodomain-like_sf"/>
</dbReference>
<evidence type="ECO:0000313" key="4">
    <source>
        <dbReference type="EMBL" id="GMA18841.1"/>
    </source>
</evidence>
<dbReference type="InterPro" id="IPR036271">
    <property type="entry name" value="Tet_transcr_reg_TetR-rel_C_sf"/>
</dbReference>
<proteinExistence type="predicted"/>
<dbReference type="SUPFAM" id="SSF48498">
    <property type="entry name" value="Tetracyclin repressor-like, C-terminal domain"/>
    <property type="match status" value="1"/>
</dbReference>
<keyword evidence="5" id="KW-1185">Reference proteome</keyword>
<feature type="domain" description="HTH tetR-type" evidence="3">
    <location>
        <begin position="27"/>
        <end position="87"/>
    </location>
</feature>
<dbReference type="InterPro" id="IPR001647">
    <property type="entry name" value="HTH_TetR"/>
</dbReference>